<dbReference type="Proteomes" id="UP000217289">
    <property type="component" value="Chromosome"/>
</dbReference>
<dbReference type="Gene3D" id="2.60.120.620">
    <property type="entry name" value="q2cbj1_9rhob like domain"/>
    <property type="match status" value="1"/>
</dbReference>
<dbReference type="KEGG" id="mbd:MEBOL_004199"/>
<keyword evidence="3" id="KW-1185">Reference proteome</keyword>
<keyword evidence="2" id="KW-0223">Dioxygenase</keyword>
<evidence type="ECO:0000313" key="3">
    <source>
        <dbReference type="Proteomes" id="UP000217289"/>
    </source>
</evidence>
<sequence>MDLSAALARLDTEGYAPLGRVLGDDGLAALRERAEDLMLGRVTDPGLFFQMDARTGQYEDSGLGWRGPSLAYRKIERLEKDERFLAWISNPLFERVARARIAGGIVLYRAILFNKGEPGGGAIRWHQDGGTLWGLSQEPELQIWTALDDAPVDGGCLEVIPGSHRQGLARPMGGVIPEDQLLAQRAEERAVPLPVQAGEVILLHNQLWHRSGPSREGHRRRGFSICYMSDATRCLRKKRAPREFFRVFEGG</sequence>
<reference evidence="2 3" key="1">
    <citation type="submission" date="2017-06" db="EMBL/GenBank/DDBJ databases">
        <authorList>
            <person name="Kim H.J."/>
            <person name="Triplett B.A."/>
        </authorList>
    </citation>
    <scope>NUCLEOTIDE SEQUENCE [LARGE SCALE GENOMIC DNA]</scope>
    <source>
        <strain evidence="2 3">DSM 14713</strain>
    </source>
</reference>
<evidence type="ECO:0000313" key="2">
    <source>
        <dbReference type="EMBL" id="ATB30738.1"/>
    </source>
</evidence>
<dbReference type="EMBL" id="CP022163">
    <property type="protein sequence ID" value="ATB30738.1"/>
    <property type="molecule type" value="Genomic_DNA"/>
</dbReference>
<dbReference type="SUPFAM" id="SSF51197">
    <property type="entry name" value="Clavaminate synthase-like"/>
    <property type="match status" value="1"/>
</dbReference>
<dbReference type="Pfam" id="PF05721">
    <property type="entry name" value="PhyH"/>
    <property type="match status" value="1"/>
</dbReference>
<dbReference type="PANTHER" id="PTHR20883:SF48">
    <property type="entry name" value="ECTOINE DIOXYGENASE"/>
    <property type="match status" value="1"/>
</dbReference>
<gene>
    <name evidence="2" type="ORF">MEBOL_004199</name>
</gene>
<name>A0A250IHJ2_9BACT</name>
<dbReference type="InterPro" id="IPR008775">
    <property type="entry name" value="Phytyl_CoA_dOase-like"/>
</dbReference>
<dbReference type="PANTHER" id="PTHR20883">
    <property type="entry name" value="PHYTANOYL-COA DIOXYGENASE DOMAIN CONTAINING 1"/>
    <property type="match status" value="1"/>
</dbReference>
<protein>
    <submittedName>
        <fullName evidence="2">Phytanoyl-CoA dioxygenase</fullName>
    </submittedName>
</protein>
<dbReference type="AlphaFoldDB" id="A0A250IHJ2"/>
<organism evidence="2 3">
    <name type="scientific">Melittangium boletus DSM 14713</name>
    <dbReference type="NCBI Taxonomy" id="1294270"/>
    <lineage>
        <taxon>Bacteria</taxon>
        <taxon>Pseudomonadati</taxon>
        <taxon>Myxococcota</taxon>
        <taxon>Myxococcia</taxon>
        <taxon>Myxococcales</taxon>
        <taxon>Cystobacterineae</taxon>
        <taxon>Archangiaceae</taxon>
        <taxon>Melittangium</taxon>
    </lineage>
</organism>
<dbReference type="RefSeq" id="WP_095979155.1">
    <property type="nucleotide sequence ID" value="NZ_CP022163.1"/>
</dbReference>
<comment type="cofactor">
    <cofactor evidence="1">
        <name>Fe(2+)</name>
        <dbReference type="ChEBI" id="CHEBI:29033"/>
    </cofactor>
</comment>
<dbReference type="GO" id="GO:0016706">
    <property type="term" value="F:2-oxoglutarate-dependent dioxygenase activity"/>
    <property type="evidence" value="ECO:0007669"/>
    <property type="project" value="UniProtKB-ARBA"/>
</dbReference>
<dbReference type="OrthoDB" id="2560571at2"/>
<accession>A0A250IHJ2</accession>
<evidence type="ECO:0000256" key="1">
    <source>
        <dbReference type="ARBA" id="ARBA00001954"/>
    </source>
</evidence>
<keyword evidence="2" id="KW-0560">Oxidoreductase</keyword>
<proteinExistence type="predicted"/>
<dbReference type="GO" id="GO:0005506">
    <property type="term" value="F:iron ion binding"/>
    <property type="evidence" value="ECO:0007669"/>
    <property type="project" value="UniProtKB-ARBA"/>
</dbReference>